<reference evidence="2 3" key="1">
    <citation type="submission" date="2014-11" db="EMBL/GenBank/DDBJ databases">
        <authorList>
            <person name="Zhu J."/>
            <person name="Qi W."/>
            <person name="Song R."/>
        </authorList>
    </citation>
    <scope>NUCLEOTIDE SEQUENCE [LARGE SCALE GENOMIC DNA]</scope>
</reference>
<evidence type="ECO:0000256" key="1">
    <source>
        <dbReference type="SAM" id="MobiDB-lite"/>
    </source>
</evidence>
<evidence type="ECO:0000313" key="3">
    <source>
        <dbReference type="Proteomes" id="UP000041254"/>
    </source>
</evidence>
<dbReference type="InParanoid" id="A0A0G4EN15"/>
<proteinExistence type="predicted"/>
<name>A0A0G4EN15_VITBC</name>
<sequence length="220" mass="23728">MGNRQAAAAAADTSQAAQPVTEPESTSPQAIPTGLSPEEQQDVITAQIRQKSHAQYQDTYLLSAQRTPMHIVELKGGRWCFCISTPYLNVVDSVFPPDKAVKPYTYINLSSSNIHVVGDMVLLPSPPDAPLAQLTPAVETVLQQIAHGDGQRYIVFGTEEAVLVFAVVLTMATVPPGSDTTYLEMARGVAEDGFGRVLSPRLELYMKAIDGTYAPPKINT</sequence>
<organism evidence="2 3">
    <name type="scientific">Vitrella brassicaformis (strain CCMP3155)</name>
    <dbReference type="NCBI Taxonomy" id="1169540"/>
    <lineage>
        <taxon>Eukaryota</taxon>
        <taxon>Sar</taxon>
        <taxon>Alveolata</taxon>
        <taxon>Colpodellida</taxon>
        <taxon>Vitrellaceae</taxon>
        <taxon>Vitrella</taxon>
    </lineage>
</organism>
<dbReference type="EMBL" id="CDMY01000265">
    <property type="protein sequence ID" value="CEL98215.1"/>
    <property type="molecule type" value="Genomic_DNA"/>
</dbReference>
<dbReference type="VEuPathDB" id="CryptoDB:Vbra_7864"/>
<feature type="compositionally biased region" description="Low complexity" evidence="1">
    <location>
        <begin position="1"/>
        <end position="18"/>
    </location>
</feature>
<protein>
    <submittedName>
        <fullName evidence="2">Uncharacterized protein</fullName>
    </submittedName>
</protein>
<dbReference type="Proteomes" id="UP000041254">
    <property type="component" value="Unassembled WGS sequence"/>
</dbReference>
<keyword evidence="3" id="KW-1185">Reference proteome</keyword>
<feature type="region of interest" description="Disordered" evidence="1">
    <location>
        <begin position="1"/>
        <end position="35"/>
    </location>
</feature>
<dbReference type="AlphaFoldDB" id="A0A0G4EN15"/>
<gene>
    <name evidence="2" type="ORF">Vbra_7864</name>
</gene>
<evidence type="ECO:0000313" key="2">
    <source>
        <dbReference type="EMBL" id="CEL98215.1"/>
    </source>
</evidence>
<accession>A0A0G4EN15</accession>